<sequence length="478" mass="49455">MADDELAWLPATTIAQRVRAGDLRVADIAEECLERVARLNPTLNALVHHDPAQVRSGAARLDAAIARGEDPGPLAGVPYSLKESTAAAGLPHTGGMKAAEGHVAAADAVVTRRLAAAGGLFLGKTNLPENGYKGVTDNHLYGATRNPWNPDWSPGGSTGGGAAGVAAGLTALADGSDGAGSIRIPAAMSGVVGFKPSTGRIPQELLPTGFATFLSHGVLARSVADAALMASVESGPDAVDPLSLPAGDVDWLAAVDLGDGAPDLTGWRIAWSPDLGFPHRTDPEVLALCEDAVRRFADLGATVVDATPAWSGVEEAMWSAVWLPAYAGDADYYDWDALEGQVDPELKEIAFAGARQTGAAIAAGEIGRTAVYRAFRSFMEDYDVLVSPTVRVAGIPVGMYGPPHLDGLPLRQRMLGWLNTYPFNMTDTPAASIPVGLTAAGLPVGIQIAGGHLADARVLRAAAALERALPWTARPPVS</sequence>
<dbReference type="Proteomes" id="UP000192775">
    <property type="component" value="Chromosome"/>
</dbReference>
<organism evidence="1 2">
    <name type="scientific">Cnuibacter physcomitrellae</name>
    <dbReference type="NCBI Taxonomy" id="1619308"/>
    <lineage>
        <taxon>Bacteria</taxon>
        <taxon>Bacillati</taxon>
        <taxon>Actinomycetota</taxon>
        <taxon>Actinomycetes</taxon>
        <taxon>Micrococcales</taxon>
        <taxon>Microbacteriaceae</taxon>
        <taxon>Cnuibacter</taxon>
    </lineage>
</organism>
<proteinExistence type="predicted"/>
<dbReference type="GO" id="GO:0003824">
    <property type="term" value="F:catalytic activity"/>
    <property type="evidence" value="ECO:0007669"/>
    <property type="project" value="InterPro"/>
</dbReference>
<accession>A0A1X9LG26</accession>
<evidence type="ECO:0000313" key="2">
    <source>
        <dbReference type="Proteomes" id="UP000192775"/>
    </source>
</evidence>
<gene>
    <name evidence="1" type="ORF">B5808_02180</name>
</gene>
<dbReference type="InterPro" id="IPR036928">
    <property type="entry name" value="AS_sf"/>
</dbReference>
<dbReference type="AlphaFoldDB" id="A0A1X9LG26"/>
<protein>
    <submittedName>
        <fullName evidence="1">Amidase</fullName>
    </submittedName>
</protein>
<reference evidence="1 2" key="1">
    <citation type="submission" date="2017-04" db="EMBL/GenBank/DDBJ databases">
        <authorList>
            <person name="Afonso C.L."/>
            <person name="Miller P.J."/>
            <person name="Scott M.A."/>
            <person name="Spackman E."/>
            <person name="Goraichik I."/>
            <person name="Dimitrov K.M."/>
            <person name="Suarez D.L."/>
            <person name="Swayne D.E."/>
        </authorList>
    </citation>
    <scope>NUCLEOTIDE SEQUENCE [LARGE SCALE GENOMIC DNA]</scope>
    <source>
        <strain evidence="2">XA(T)</strain>
    </source>
</reference>
<dbReference type="KEGG" id="cphy:B5808_02180"/>
<dbReference type="EMBL" id="CP020715">
    <property type="protein sequence ID" value="ARJ04166.1"/>
    <property type="molecule type" value="Genomic_DNA"/>
</dbReference>
<dbReference type="InterPro" id="IPR000120">
    <property type="entry name" value="Amidase"/>
</dbReference>
<keyword evidence="2" id="KW-1185">Reference proteome</keyword>
<dbReference type="PANTHER" id="PTHR11895">
    <property type="entry name" value="TRANSAMIDASE"/>
    <property type="match status" value="1"/>
</dbReference>
<dbReference type="PANTHER" id="PTHR11895:SF76">
    <property type="entry name" value="INDOLEACETAMIDE HYDROLASE"/>
    <property type="match status" value="1"/>
</dbReference>
<dbReference type="Pfam" id="PF01425">
    <property type="entry name" value="Amidase"/>
    <property type="match status" value="1"/>
</dbReference>
<evidence type="ECO:0000313" key="1">
    <source>
        <dbReference type="EMBL" id="ARJ04166.1"/>
    </source>
</evidence>
<dbReference type="InterPro" id="IPR023631">
    <property type="entry name" value="Amidase_dom"/>
</dbReference>
<name>A0A1X9LG26_9MICO</name>
<dbReference type="STRING" id="1619308.B5808_02180"/>
<dbReference type="RefSeq" id="WP_085018037.1">
    <property type="nucleotide sequence ID" value="NZ_BMHD01000001.1"/>
</dbReference>
<dbReference type="Gene3D" id="3.90.1300.10">
    <property type="entry name" value="Amidase signature (AS) domain"/>
    <property type="match status" value="1"/>
</dbReference>
<dbReference type="SUPFAM" id="SSF75304">
    <property type="entry name" value="Amidase signature (AS) enzymes"/>
    <property type="match status" value="1"/>
</dbReference>